<dbReference type="PANTHER" id="PTHR30158">
    <property type="entry name" value="ACRA/E-RELATED COMPONENT OF DRUG EFFLUX TRANSPORTER"/>
    <property type="match status" value="1"/>
</dbReference>
<feature type="domain" description="Multidrug resistance protein MdtA-like barrel-sandwich hybrid" evidence="4">
    <location>
        <begin position="89"/>
        <end position="222"/>
    </location>
</feature>
<dbReference type="EMBL" id="SMAO01000004">
    <property type="protein sequence ID" value="TCT21546.1"/>
    <property type="molecule type" value="Genomic_DNA"/>
</dbReference>
<evidence type="ECO:0000259" key="4">
    <source>
        <dbReference type="Pfam" id="PF25917"/>
    </source>
</evidence>
<accession>A0A4R3N0V2</accession>
<dbReference type="AlphaFoldDB" id="A0A4R3N0V2"/>
<dbReference type="Gene3D" id="2.40.420.20">
    <property type="match status" value="1"/>
</dbReference>
<dbReference type="InterPro" id="IPR058625">
    <property type="entry name" value="MdtA-like_BSH"/>
</dbReference>
<dbReference type="Pfam" id="PF25917">
    <property type="entry name" value="BSH_RND"/>
    <property type="match status" value="1"/>
</dbReference>
<dbReference type="InterPro" id="IPR058627">
    <property type="entry name" value="MdtA-like_C"/>
</dbReference>
<name>A0A4R3N0V2_9GAMM</name>
<evidence type="ECO:0000259" key="3">
    <source>
        <dbReference type="Pfam" id="PF25876"/>
    </source>
</evidence>
<organism evidence="7 8">
    <name type="scientific">Thiobaca trueperi</name>
    <dbReference type="NCBI Taxonomy" id="127458"/>
    <lineage>
        <taxon>Bacteria</taxon>
        <taxon>Pseudomonadati</taxon>
        <taxon>Pseudomonadota</taxon>
        <taxon>Gammaproteobacteria</taxon>
        <taxon>Chromatiales</taxon>
        <taxon>Chromatiaceae</taxon>
        <taxon>Thiobaca</taxon>
    </lineage>
</organism>
<keyword evidence="8" id="KW-1185">Reference proteome</keyword>
<dbReference type="Gene3D" id="1.10.287.470">
    <property type="entry name" value="Helix hairpin bin"/>
    <property type="match status" value="1"/>
</dbReference>
<proteinExistence type="inferred from homology"/>
<evidence type="ECO:0000259" key="5">
    <source>
        <dbReference type="Pfam" id="PF25944"/>
    </source>
</evidence>
<feature type="domain" description="Multidrug resistance protein MdtA-like C-terminal permuted SH3" evidence="6">
    <location>
        <begin position="327"/>
        <end position="387"/>
    </location>
</feature>
<evidence type="ECO:0000256" key="1">
    <source>
        <dbReference type="ARBA" id="ARBA00004519"/>
    </source>
</evidence>
<feature type="domain" description="Multidrug resistance protein MdtA-like beta-barrel" evidence="5">
    <location>
        <begin position="235"/>
        <end position="322"/>
    </location>
</feature>
<dbReference type="OrthoDB" id="9800613at2"/>
<dbReference type="GO" id="GO:0046677">
    <property type="term" value="P:response to antibiotic"/>
    <property type="evidence" value="ECO:0007669"/>
    <property type="project" value="TreeGrafter"/>
</dbReference>
<dbReference type="Pfam" id="PF25967">
    <property type="entry name" value="RND-MFP_C"/>
    <property type="match status" value="1"/>
</dbReference>
<sequence length="408" mass="43028">MSTHAFDSVLQARRSVPASCSIPGQPSKRRVWTAASILIVMTLALLAGCGRPEQAAAPAMPPPAVTAVAAKSQTIEETAQFVGRVAAVNRVELRARVEGFLKERRFTEGQAVAVGDVLFLIEPDQYEAIVEQRQADVAKAQADSQNADAQLKRGLELLTQKNIAQAKVDELQAAASVAKASIAQAQAALTAAQLDLSYTRIIAPVAGRIGLAQLTVGNLVSPSSGVLATIVSRDPIYVQFPVTQRELLDARRDVQSRGGDPKDVAVTVRLPDGTLYDHSGHLDFVDVTTDQGTDSVTLRAALPNPDGTLIDGQYVGVMVQSGEPESAILIPQSALQVDQQGVYVLIIDADSKAQIRRVETGPTKGSNIAVMKGLKEGELVISEGIQKVRPGQAVKAAPVTPITEGAAS</sequence>
<dbReference type="Gene3D" id="2.40.30.170">
    <property type="match status" value="1"/>
</dbReference>
<protein>
    <submittedName>
        <fullName evidence="7">Membrane fusion protein (Multidrug efflux system)</fullName>
    </submittedName>
</protein>
<dbReference type="InterPro" id="IPR006143">
    <property type="entry name" value="RND_pump_MFP"/>
</dbReference>
<comment type="caution">
    <text evidence="7">The sequence shown here is derived from an EMBL/GenBank/DDBJ whole genome shotgun (WGS) entry which is preliminary data.</text>
</comment>
<dbReference type="FunFam" id="2.40.420.20:FF:000001">
    <property type="entry name" value="Efflux RND transporter periplasmic adaptor subunit"/>
    <property type="match status" value="1"/>
</dbReference>
<evidence type="ECO:0000259" key="6">
    <source>
        <dbReference type="Pfam" id="PF25967"/>
    </source>
</evidence>
<dbReference type="Pfam" id="PF25876">
    <property type="entry name" value="HH_MFP_RND"/>
    <property type="match status" value="1"/>
</dbReference>
<evidence type="ECO:0000313" key="8">
    <source>
        <dbReference type="Proteomes" id="UP000295717"/>
    </source>
</evidence>
<gene>
    <name evidence="7" type="ORF">EDC35_104406</name>
</gene>
<comment type="subcellular location">
    <subcellularLocation>
        <location evidence="1">Cell inner membrane</location>
        <topology evidence="1">Lipid-anchor</topology>
    </subcellularLocation>
</comment>
<dbReference type="NCBIfam" id="TIGR01730">
    <property type="entry name" value="RND_mfp"/>
    <property type="match status" value="1"/>
</dbReference>
<dbReference type="InterPro" id="IPR058624">
    <property type="entry name" value="MdtA-like_HH"/>
</dbReference>
<evidence type="ECO:0000313" key="7">
    <source>
        <dbReference type="EMBL" id="TCT21546.1"/>
    </source>
</evidence>
<reference evidence="7 8" key="1">
    <citation type="submission" date="2019-03" db="EMBL/GenBank/DDBJ databases">
        <title>Genomic Encyclopedia of Type Strains, Phase IV (KMG-IV): sequencing the most valuable type-strain genomes for metagenomic binning, comparative biology and taxonomic classification.</title>
        <authorList>
            <person name="Goeker M."/>
        </authorList>
    </citation>
    <scope>NUCLEOTIDE SEQUENCE [LARGE SCALE GENOMIC DNA]</scope>
    <source>
        <strain evidence="7 8">DSM 13587</strain>
    </source>
</reference>
<dbReference type="Gene3D" id="2.40.50.100">
    <property type="match status" value="1"/>
</dbReference>
<dbReference type="InterPro" id="IPR058626">
    <property type="entry name" value="MdtA-like_b-barrel"/>
</dbReference>
<dbReference type="SUPFAM" id="SSF111369">
    <property type="entry name" value="HlyD-like secretion proteins"/>
    <property type="match status" value="1"/>
</dbReference>
<comment type="similarity">
    <text evidence="2">Belongs to the membrane fusion protein (MFP) (TC 8.A.1) family.</text>
</comment>
<dbReference type="Pfam" id="PF25944">
    <property type="entry name" value="Beta-barrel_RND"/>
    <property type="match status" value="1"/>
</dbReference>
<evidence type="ECO:0000256" key="2">
    <source>
        <dbReference type="ARBA" id="ARBA00009477"/>
    </source>
</evidence>
<dbReference type="Proteomes" id="UP000295717">
    <property type="component" value="Unassembled WGS sequence"/>
</dbReference>
<dbReference type="PANTHER" id="PTHR30158:SF3">
    <property type="entry name" value="MULTIDRUG EFFLUX PUMP SUBUNIT ACRA-RELATED"/>
    <property type="match status" value="1"/>
</dbReference>
<dbReference type="GO" id="GO:0005886">
    <property type="term" value="C:plasma membrane"/>
    <property type="evidence" value="ECO:0007669"/>
    <property type="project" value="UniProtKB-SubCell"/>
</dbReference>
<dbReference type="GO" id="GO:0022857">
    <property type="term" value="F:transmembrane transporter activity"/>
    <property type="evidence" value="ECO:0007669"/>
    <property type="project" value="InterPro"/>
</dbReference>
<feature type="domain" description="Multidrug resistance protein MdtA-like alpha-helical hairpin" evidence="3">
    <location>
        <begin position="132"/>
        <end position="199"/>
    </location>
</feature>